<protein>
    <submittedName>
        <fullName evidence="3">Uncharacterized protein</fullName>
    </submittedName>
</protein>
<feature type="compositionally biased region" description="Low complexity" evidence="1">
    <location>
        <begin position="214"/>
        <end position="234"/>
    </location>
</feature>
<name>A0A067Q808_9AGAM</name>
<feature type="compositionally biased region" description="Low complexity" evidence="1">
    <location>
        <begin position="141"/>
        <end position="159"/>
    </location>
</feature>
<dbReference type="EMBL" id="KL197710">
    <property type="protein sequence ID" value="KDQ63104.1"/>
    <property type="molecule type" value="Genomic_DNA"/>
</dbReference>
<keyword evidence="2" id="KW-0812">Transmembrane</keyword>
<evidence type="ECO:0000313" key="4">
    <source>
        <dbReference type="Proteomes" id="UP000027265"/>
    </source>
</evidence>
<feature type="region of interest" description="Disordered" evidence="1">
    <location>
        <begin position="55"/>
        <end position="165"/>
    </location>
</feature>
<keyword evidence="2" id="KW-1133">Transmembrane helix</keyword>
<keyword evidence="4" id="KW-1185">Reference proteome</keyword>
<feature type="transmembrane region" description="Helical" evidence="2">
    <location>
        <begin position="20"/>
        <end position="46"/>
    </location>
</feature>
<accession>A0A067Q808</accession>
<feature type="region of interest" description="Disordered" evidence="1">
    <location>
        <begin position="209"/>
        <end position="234"/>
    </location>
</feature>
<dbReference type="InParanoid" id="A0A067Q808"/>
<gene>
    <name evidence="3" type="ORF">JAAARDRAFT_65182</name>
</gene>
<dbReference type="AlphaFoldDB" id="A0A067Q808"/>
<organism evidence="3 4">
    <name type="scientific">Jaapia argillacea MUCL 33604</name>
    <dbReference type="NCBI Taxonomy" id="933084"/>
    <lineage>
        <taxon>Eukaryota</taxon>
        <taxon>Fungi</taxon>
        <taxon>Dikarya</taxon>
        <taxon>Basidiomycota</taxon>
        <taxon>Agaricomycotina</taxon>
        <taxon>Agaricomycetes</taxon>
        <taxon>Agaricomycetidae</taxon>
        <taxon>Jaapiales</taxon>
        <taxon>Jaapiaceae</taxon>
        <taxon>Jaapia</taxon>
    </lineage>
</organism>
<proteinExistence type="predicted"/>
<reference evidence="4" key="1">
    <citation type="journal article" date="2014" name="Proc. Natl. Acad. Sci. U.S.A.">
        <title>Extensive sampling of basidiomycete genomes demonstrates inadequacy of the white-rot/brown-rot paradigm for wood decay fungi.</title>
        <authorList>
            <person name="Riley R."/>
            <person name="Salamov A.A."/>
            <person name="Brown D.W."/>
            <person name="Nagy L.G."/>
            <person name="Floudas D."/>
            <person name="Held B.W."/>
            <person name="Levasseur A."/>
            <person name="Lombard V."/>
            <person name="Morin E."/>
            <person name="Otillar R."/>
            <person name="Lindquist E.A."/>
            <person name="Sun H."/>
            <person name="LaButti K.M."/>
            <person name="Schmutz J."/>
            <person name="Jabbour D."/>
            <person name="Luo H."/>
            <person name="Baker S.E."/>
            <person name="Pisabarro A.G."/>
            <person name="Walton J.D."/>
            <person name="Blanchette R.A."/>
            <person name="Henrissat B."/>
            <person name="Martin F."/>
            <person name="Cullen D."/>
            <person name="Hibbett D.S."/>
            <person name="Grigoriev I.V."/>
        </authorList>
    </citation>
    <scope>NUCLEOTIDE SEQUENCE [LARGE SCALE GENOMIC DNA]</scope>
    <source>
        <strain evidence="4">MUCL 33604</strain>
    </source>
</reference>
<keyword evidence="2" id="KW-0472">Membrane</keyword>
<feature type="region of interest" description="Disordered" evidence="1">
    <location>
        <begin position="250"/>
        <end position="360"/>
    </location>
</feature>
<sequence>MPNQLIPRIGGEERTVFVGLLAKFMGTLGLVISLFVVWIGFFVPFWRAKMPASKVKAPSTAPSPPPVHKRATSPPTILPSPPIHRLSRKRSSSLPPPHNPMTKSKARSKRRVCFSEAERDAWRSEGEQTGDERVSRRPLQSVSESEPSTPRSSFSSATSNESHATSCCTSSDPFASCSHIPPAISHRDSSRASLTITLRLPRLRPLKLKRRVTSAETSSSSSTHAVYPSASASTSSVVIAKSRSDLKLNQLKPNDSAVGGDIYRSGFQNPFKPKRSVTLPPISTRTSSSKENVSSTNPYPTPPLPRALPSGPSGSLHRKSKSLVAYINSKTSRSSPPPTAASPPRTQPYGPPYNVPMPTP</sequence>
<evidence type="ECO:0000256" key="1">
    <source>
        <dbReference type="SAM" id="MobiDB-lite"/>
    </source>
</evidence>
<dbReference type="Proteomes" id="UP000027265">
    <property type="component" value="Unassembled WGS sequence"/>
</dbReference>
<feature type="compositionally biased region" description="Basic and acidic residues" evidence="1">
    <location>
        <begin position="116"/>
        <end position="135"/>
    </location>
</feature>
<feature type="compositionally biased region" description="Polar residues" evidence="1">
    <location>
        <begin position="281"/>
        <end position="293"/>
    </location>
</feature>
<feature type="compositionally biased region" description="Pro residues" evidence="1">
    <location>
        <begin position="335"/>
        <end position="360"/>
    </location>
</feature>
<evidence type="ECO:0000313" key="3">
    <source>
        <dbReference type="EMBL" id="KDQ63104.1"/>
    </source>
</evidence>
<evidence type="ECO:0000256" key="2">
    <source>
        <dbReference type="SAM" id="Phobius"/>
    </source>
</evidence>
<dbReference type="HOGENOM" id="CLU_769583_0_0_1"/>